<name>A0AAE0A6J6_9ROSI</name>
<evidence type="ECO:0000313" key="3">
    <source>
        <dbReference type="Proteomes" id="UP001281410"/>
    </source>
</evidence>
<sequence>MNTEDIALLCNALSIMEKRAPAQTLDIKLKYKGEHRLLLCLVGKIMATKLVNKEVFMDVMSKIWRVNDGVEIEAIEGNIFSFHFKNTEDKRRVQAGGPWTFGRAAIIFEEPHGSGDILNTVFDKIDFLIQVHQTLLLCMMEEIRVFLGELIGEVRDIDLSTAKDWIGRFLRVRVTIVVNQPLRRSLRVDLMGTGSHHHASLLGKVGRLLLQMQMDWTVSTQTSLYGSVAG</sequence>
<dbReference type="PANTHER" id="PTHR31286">
    <property type="entry name" value="GLYCINE-RICH CELL WALL STRUCTURAL PROTEIN 1.8-LIKE"/>
    <property type="match status" value="1"/>
</dbReference>
<dbReference type="Pfam" id="PF14111">
    <property type="entry name" value="DUF4283"/>
    <property type="match status" value="1"/>
</dbReference>
<dbReference type="EMBL" id="JANJYJ010000006">
    <property type="protein sequence ID" value="KAK3204966.1"/>
    <property type="molecule type" value="Genomic_DNA"/>
</dbReference>
<dbReference type="InterPro" id="IPR040256">
    <property type="entry name" value="At4g02000-like"/>
</dbReference>
<dbReference type="PANTHER" id="PTHR31286:SF167">
    <property type="entry name" value="OS09G0268800 PROTEIN"/>
    <property type="match status" value="1"/>
</dbReference>
<evidence type="ECO:0000313" key="2">
    <source>
        <dbReference type="EMBL" id="KAK3204966.1"/>
    </source>
</evidence>
<accession>A0AAE0A6J6</accession>
<proteinExistence type="predicted"/>
<evidence type="ECO:0000259" key="1">
    <source>
        <dbReference type="Pfam" id="PF14111"/>
    </source>
</evidence>
<organism evidence="2 3">
    <name type="scientific">Dipteronia sinensis</name>
    <dbReference type="NCBI Taxonomy" id="43782"/>
    <lineage>
        <taxon>Eukaryota</taxon>
        <taxon>Viridiplantae</taxon>
        <taxon>Streptophyta</taxon>
        <taxon>Embryophyta</taxon>
        <taxon>Tracheophyta</taxon>
        <taxon>Spermatophyta</taxon>
        <taxon>Magnoliopsida</taxon>
        <taxon>eudicotyledons</taxon>
        <taxon>Gunneridae</taxon>
        <taxon>Pentapetalae</taxon>
        <taxon>rosids</taxon>
        <taxon>malvids</taxon>
        <taxon>Sapindales</taxon>
        <taxon>Sapindaceae</taxon>
        <taxon>Hippocastanoideae</taxon>
        <taxon>Acereae</taxon>
        <taxon>Dipteronia</taxon>
    </lineage>
</organism>
<dbReference type="AlphaFoldDB" id="A0AAE0A6J6"/>
<keyword evidence="3" id="KW-1185">Reference proteome</keyword>
<gene>
    <name evidence="2" type="ORF">Dsin_019012</name>
</gene>
<comment type="caution">
    <text evidence="2">The sequence shown here is derived from an EMBL/GenBank/DDBJ whole genome shotgun (WGS) entry which is preliminary data.</text>
</comment>
<dbReference type="Proteomes" id="UP001281410">
    <property type="component" value="Unassembled WGS sequence"/>
</dbReference>
<protein>
    <recommendedName>
        <fullName evidence="1">DUF4283 domain-containing protein</fullName>
    </recommendedName>
</protein>
<dbReference type="InterPro" id="IPR025558">
    <property type="entry name" value="DUF4283"/>
</dbReference>
<feature type="domain" description="DUF4283" evidence="1">
    <location>
        <begin position="36"/>
        <end position="108"/>
    </location>
</feature>
<reference evidence="2" key="1">
    <citation type="journal article" date="2023" name="Plant J.">
        <title>Genome sequences and population genomics provide insights into the demographic history, inbreeding, and mutation load of two 'living fossil' tree species of Dipteronia.</title>
        <authorList>
            <person name="Feng Y."/>
            <person name="Comes H.P."/>
            <person name="Chen J."/>
            <person name="Zhu S."/>
            <person name="Lu R."/>
            <person name="Zhang X."/>
            <person name="Li P."/>
            <person name="Qiu J."/>
            <person name="Olsen K.M."/>
            <person name="Qiu Y."/>
        </authorList>
    </citation>
    <scope>NUCLEOTIDE SEQUENCE</scope>
    <source>
        <strain evidence="2">NBL</strain>
    </source>
</reference>